<sequence length="74" mass="8993">MKSEPHKNFDKKIAEHYKDKETSLSIEMTPREIWEIAKELLNEDAYKKYFCELEQGTIREIWYRGAKIVRKEKT</sequence>
<reference evidence="1" key="1">
    <citation type="submission" date="2020-03" db="EMBL/GenBank/DDBJ databases">
        <title>The deep terrestrial virosphere.</title>
        <authorList>
            <person name="Holmfeldt K."/>
            <person name="Nilsson E."/>
            <person name="Simone D."/>
            <person name="Lopez-Fernandez M."/>
            <person name="Wu X."/>
            <person name="de Brujin I."/>
            <person name="Lundin D."/>
            <person name="Andersson A."/>
            <person name="Bertilsson S."/>
            <person name="Dopson M."/>
        </authorList>
    </citation>
    <scope>NUCLEOTIDE SEQUENCE</scope>
    <source>
        <strain evidence="2">MM415A01356</strain>
        <strain evidence="1">MM415B00724</strain>
    </source>
</reference>
<organism evidence="1">
    <name type="scientific">viral metagenome</name>
    <dbReference type="NCBI Taxonomy" id="1070528"/>
    <lineage>
        <taxon>unclassified sequences</taxon>
        <taxon>metagenomes</taxon>
        <taxon>organismal metagenomes</taxon>
    </lineage>
</organism>
<proteinExistence type="predicted"/>
<protein>
    <submittedName>
        <fullName evidence="1">Uncharacterized protein</fullName>
    </submittedName>
</protein>
<dbReference type="EMBL" id="MT142267">
    <property type="protein sequence ID" value="QJA77170.1"/>
    <property type="molecule type" value="Genomic_DNA"/>
</dbReference>
<evidence type="ECO:0000313" key="2">
    <source>
        <dbReference type="EMBL" id="QJA77170.1"/>
    </source>
</evidence>
<name>A0A6M3IZQ0_9ZZZZ</name>
<dbReference type="EMBL" id="MT141482">
    <property type="protein sequence ID" value="QJA62808.1"/>
    <property type="molecule type" value="Genomic_DNA"/>
</dbReference>
<evidence type="ECO:0000313" key="1">
    <source>
        <dbReference type="EMBL" id="QJA62808.1"/>
    </source>
</evidence>
<accession>A0A6M3IZQ0</accession>
<gene>
    <name evidence="2" type="ORF">MM415A01356_0014</name>
    <name evidence="1" type="ORF">MM415B00724_0011</name>
</gene>
<dbReference type="AlphaFoldDB" id="A0A6M3IZQ0"/>